<evidence type="ECO:0000256" key="1">
    <source>
        <dbReference type="ARBA" id="ARBA00022679"/>
    </source>
</evidence>
<keyword evidence="4" id="KW-1185">Reference proteome</keyword>
<proteinExistence type="predicted"/>
<dbReference type="Proteomes" id="UP000632273">
    <property type="component" value="Unassembled WGS sequence"/>
</dbReference>
<keyword evidence="1" id="KW-0808">Transferase</keyword>
<dbReference type="Pfam" id="PF13692">
    <property type="entry name" value="Glyco_trans_1_4"/>
    <property type="match status" value="1"/>
</dbReference>
<evidence type="ECO:0000259" key="2">
    <source>
        <dbReference type="Pfam" id="PF13439"/>
    </source>
</evidence>
<dbReference type="EMBL" id="BMHT01000005">
    <property type="protein sequence ID" value="GGF17743.1"/>
    <property type="molecule type" value="Genomic_DNA"/>
</dbReference>
<sequence>MHIVFFTHPDFMGDQRMPPFASMPRFARMLADGMRERGHQVEMWAPKSRFFDLPVKGGLKKWLGYIDQYLIFPAEVRQRLKKYSPDTLFVFTDHALGPWVPLVAERRHAIHCHDFMAQRSALGYFPENPTGWSGQQYQRLIRQGYSQGKHFISVSQKTKDELKDFLPVLPLTSEVVYNGLDQALTPFDSVKARATLSERTGLNLAAGYLMHVGGNQWYKNRLGVIELYNAWRMTSQAKLPLLLIGERLSPALEKARVESPFKDDIHSLSGVGDELVRLAYAGATVFLFPSIAEGFGWPIAEAMAAGTLVVTTGEAPMTEVAGNAGFLIPRRPYDESETAAWAKGAAVTIEQAVNLTPTERAAAITAGLTNVTRFNSEAALNKIEEIYKSIAEKQW</sequence>
<dbReference type="RefSeq" id="WP_188814981.1">
    <property type="nucleotide sequence ID" value="NZ_BMHT01000005.1"/>
</dbReference>
<comment type="caution">
    <text evidence="3">The sequence shown here is derived from an EMBL/GenBank/DDBJ whole genome shotgun (WGS) entry which is preliminary data.</text>
</comment>
<evidence type="ECO:0000313" key="4">
    <source>
        <dbReference type="Proteomes" id="UP000632273"/>
    </source>
</evidence>
<dbReference type="Gene3D" id="3.40.50.2000">
    <property type="entry name" value="Glycogen Phosphorylase B"/>
    <property type="match status" value="2"/>
</dbReference>
<dbReference type="InterPro" id="IPR028098">
    <property type="entry name" value="Glyco_trans_4-like_N"/>
</dbReference>
<organism evidence="3 4">
    <name type="scientific">Hymenobacter cavernae</name>
    <dbReference type="NCBI Taxonomy" id="2044852"/>
    <lineage>
        <taxon>Bacteria</taxon>
        <taxon>Pseudomonadati</taxon>
        <taxon>Bacteroidota</taxon>
        <taxon>Cytophagia</taxon>
        <taxon>Cytophagales</taxon>
        <taxon>Hymenobacteraceae</taxon>
        <taxon>Hymenobacter</taxon>
    </lineage>
</organism>
<name>A0ABQ1UJ34_9BACT</name>
<evidence type="ECO:0000313" key="3">
    <source>
        <dbReference type="EMBL" id="GGF17743.1"/>
    </source>
</evidence>
<gene>
    <name evidence="3" type="ORF">GCM10011383_31480</name>
</gene>
<accession>A0ABQ1UJ34</accession>
<dbReference type="SUPFAM" id="SSF53756">
    <property type="entry name" value="UDP-Glycosyltransferase/glycogen phosphorylase"/>
    <property type="match status" value="1"/>
</dbReference>
<feature type="domain" description="Glycosyltransferase subfamily 4-like N-terminal" evidence="2">
    <location>
        <begin position="25"/>
        <end position="181"/>
    </location>
</feature>
<dbReference type="PANTHER" id="PTHR46401:SF2">
    <property type="entry name" value="GLYCOSYLTRANSFERASE WBBK-RELATED"/>
    <property type="match status" value="1"/>
</dbReference>
<dbReference type="Pfam" id="PF13439">
    <property type="entry name" value="Glyco_transf_4"/>
    <property type="match status" value="1"/>
</dbReference>
<protein>
    <recommendedName>
        <fullName evidence="2">Glycosyltransferase subfamily 4-like N-terminal domain-containing protein</fullName>
    </recommendedName>
</protein>
<dbReference type="PANTHER" id="PTHR46401">
    <property type="entry name" value="GLYCOSYLTRANSFERASE WBBK-RELATED"/>
    <property type="match status" value="1"/>
</dbReference>
<reference evidence="4" key="1">
    <citation type="journal article" date="2019" name="Int. J. Syst. Evol. Microbiol.">
        <title>The Global Catalogue of Microorganisms (GCM) 10K type strain sequencing project: providing services to taxonomists for standard genome sequencing and annotation.</title>
        <authorList>
            <consortium name="The Broad Institute Genomics Platform"/>
            <consortium name="The Broad Institute Genome Sequencing Center for Infectious Disease"/>
            <person name="Wu L."/>
            <person name="Ma J."/>
        </authorList>
    </citation>
    <scope>NUCLEOTIDE SEQUENCE [LARGE SCALE GENOMIC DNA]</scope>
    <source>
        <strain evidence="4">CGMCC 1.15197</strain>
    </source>
</reference>